<dbReference type="Gene3D" id="3.30.70.1290">
    <property type="entry name" value="Transposase IS200-like"/>
    <property type="match status" value="1"/>
</dbReference>
<dbReference type="EMBL" id="FONW01000002">
    <property type="protein sequence ID" value="SFF07916.1"/>
    <property type="molecule type" value="Genomic_DNA"/>
</dbReference>
<dbReference type="GO" id="GO:0004803">
    <property type="term" value="F:transposase activity"/>
    <property type="evidence" value="ECO:0007669"/>
    <property type="project" value="InterPro"/>
</dbReference>
<dbReference type="GO" id="GO:0006313">
    <property type="term" value="P:DNA transposition"/>
    <property type="evidence" value="ECO:0007669"/>
    <property type="project" value="InterPro"/>
</dbReference>
<dbReference type="InterPro" id="IPR036515">
    <property type="entry name" value="Transposase_17_sf"/>
</dbReference>
<dbReference type="AlphaFoldDB" id="A0A1I2FTR9"/>
<dbReference type="RefSeq" id="WP_093919229.1">
    <property type="nucleotide sequence ID" value="NZ_FONW01000002.1"/>
</dbReference>
<evidence type="ECO:0000313" key="3">
    <source>
        <dbReference type="Proteomes" id="UP000198964"/>
    </source>
</evidence>
<dbReference type="InterPro" id="IPR002686">
    <property type="entry name" value="Transposase_17"/>
</dbReference>
<sequence>MSRKYKFHNPDGVYFVSFAVLGWVDVFTRNEYKNILVENLAYCQAHKGLEIFAWCIMTNHVHLIARAKEGFLLQDILRDFKKFTSKAVIKAIVENQGESRKEWLLEQFKTAEGYRFWRNDNKPVELWSNAVIDQKLNYLHQNPVEEGLVFQAEHYMYSSAIDYSGENGMLNVIVIT</sequence>
<dbReference type="GO" id="GO:0043565">
    <property type="term" value="F:sequence-specific DNA binding"/>
    <property type="evidence" value="ECO:0007669"/>
    <property type="project" value="TreeGrafter"/>
</dbReference>
<gene>
    <name evidence="2" type="ORF">SAMN05216283_102585</name>
</gene>
<dbReference type="NCBIfam" id="NF047646">
    <property type="entry name" value="REP_Tyr_transpos"/>
    <property type="match status" value="1"/>
</dbReference>
<evidence type="ECO:0000313" key="2">
    <source>
        <dbReference type="EMBL" id="SFF07916.1"/>
    </source>
</evidence>
<reference evidence="2 3" key="1">
    <citation type="submission" date="2016-10" db="EMBL/GenBank/DDBJ databases">
        <authorList>
            <person name="de Groot N.N."/>
        </authorList>
    </citation>
    <scope>NUCLEOTIDE SEQUENCE [LARGE SCALE GENOMIC DNA]</scope>
    <source>
        <strain evidence="2 3">CGMCC 1.9156</strain>
    </source>
</reference>
<evidence type="ECO:0000259" key="1">
    <source>
        <dbReference type="SMART" id="SM01321"/>
    </source>
</evidence>
<dbReference type="Proteomes" id="UP000198964">
    <property type="component" value="Unassembled WGS sequence"/>
</dbReference>
<dbReference type="SUPFAM" id="SSF143422">
    <property type="entry name" value="Transposase IS200-like"/>
    <property type="match status" value="1"/>
</dbReference>
<dbReference type="STRING" id="655355.SAMN05216283_102585"/>
<protein>
    <submittedName>
        <fullName evidence="2">REP element-mobilizing transposase RayT</fullName>
    </submittedName>
</protein>
<accession>A0A1I2FTR9</accession>
<proteinExistence type="predicted"/>
<dbReference type="Pfam" id="PF01797">
    <property type="entry name" value="Y1_Tnp"/>
    <property type="match status" value="1"/>
</dbReference>
<dbReference type="PANTHER" id="PTHR36966:SF1">
    <property type="entry name" value="REP-ASSOCIATED TYROSINE TRANSPOSASE"/>
    <property type="match status" value="1"/>
</dbReference>
<dbReference type="PANTHER" id="PTHR36966">
    <property type="entry name" value="REP-ASSOCIATED TYROSINE TRANSPOSASE"/>
    <property type="match status" value="1"/>
</dbReference>
<feature type="domain" description="Transposase IS200-like" evidence="1">
    <location>
        <begin position="9"/>
        <end position="134"/>
    </location>
</feature>
<keyword evidence="3" id="KW-1185">Reference proteome</keyword>
<dbReference type="SMART" id="SM01321">
    <property type="entry name" value="Y1_Tnp"/>
    <property type="match status" value="1"/>
</dbReference>
<dbReference type="InterPro" id="IPR052715">
    <property type="entry name" value="RAYT_transposase"/>
</dbReference>
<name>A0A1I2FTR9_9BACT</name>
<organism evidence="2 3">
    <name type="scientific">Sunxiuqinia elliptica</name>
    <dbReference type="NCBI Taxonomy" id="655355"/>
    <lineage>
        <taxon>Bacteria</taxon>
        <taxon>Pseudomonadati</taxon>
        <taxon>Bacteroidota</taxon>
        <taxon>Bacteroidia</taxon>
        <taxon>Marinilabiliales</taxon>
        <taxon>Prolixibacteraceae</taxon>
        <taxon>Sunxiuqinia</taxon>
    </lineage>
</organism>